<keyword evidence="1" id="KW-0472">Membrane</keyword>
<keyword evidence="3" id="KW-1185">Reference proteome</keyword>
<dbReference type="Pfam" id="PF11292">
    <property type="entry name" value="DUF3093"/>
    <property type="match status" value="1"/>
</dbReference>
<dbReference type="KEGG" id="prv:G7070_15615"/>
<dbReference type="InterPro" id="IPR021443">
    <property type="entry name" value="DUF3093"/>
</dbReference>
<protein>
    <submittedName>
        <fullName evidence="2">DUF3093 domain-containing protein</fullName>
    </submittedName>
</protein>
<gene>
    <name evidence="2" type="ORF">G7070_15615</name>
</gene>
<evidence type="ECO:0000256" key="1">
    <source>
        <dbReference type="SAM" id="Phobius"/>
    </source>
</evidence>
<dbReference type="RefSeq" id="WP_166234499.1">
    <property type="nucleotide sequence ID" value="NZ_CP049865.1"/>
</dbReference>
<organism evidence="2 3">
    <name type="scientific">Propioniciclava coleopterorum</name>
    <dbReference type="NCBI Taxonomy" id="2714937"/>
    <lineage>
        <taxon>Bacteria</taxon>
        <taxon>Bacillati</taxon>
        <taxon>Actinomycetota</taxon>
        <taxon>Actinomycetes</taxon>
        <taxon>Propionibacteriales</taxon>
        <taxon>Propionibacteriaceae</taxon>
        <taxon>Propioniciclava</taxon>
    </lineage>
</organism>
<name>A0A6G7Y9H8_9ACTN</name>
<feature type="transmembrane region" description="Helical" evidence="1">
    <location>
        <begin position="12"/>
        <end position="32"/>
    </location>
</feature>
<proteinExistence type="predicted"/>
<accession>A0A6G7Y9H8</accession>
<feature type="transmembrane region" description="Helical" evidence="1">
    <location>
        <begin position="38"/>
        <end position="56"/>
    </location>
</feature>
<evidence type="ECO:0000313" key="3">
    <source>
        <dbReference type="Proteomes" id="UP000501058"/>
    </source>
</evidence>
<keyword evidence="1" id="KW-1133">Transmembrane helix</keyword>
<reference evidence="2 3" key="1">
    <citation type="submission" date="2020-03" db="EMBL/GenBank/DDBJ databases">
        <title>Propioniciclava sp. nov., isolated from Hydrophilus acuminatus.</title>
        <authorList>
            <person name="Hyun D.-W."/>
            <person name="Bae J.-W."/>
        </authorList>
    </citation>
    <scope>NUCLEOTIDE SEQUENCE [LARGE SCALE GENOMIC DNA]</scope>
    <source>
        <strain evidence="2 3">HDW11</strain>
    </source>
</reference>
<sequence>MEYRERLSAPGWYWLVGVAFGTSGVLALGLWFGPWVGFGAALASVALIGLAVAWMGRTEISVDAAGVRVGPNLLEWPWAGEVTELDAEQTQALLGAASDPSAFVVQRPWLSRAVRVQVADAADPHPYWLLGTRHPRKLAQAIERARTGTPA</sequence>
<dbReference type="EMBL" id="CP049865">
    <property type="protein sequence ID" value="QIK73430.1"/>
    <property type="molecule type" value="Genomic_DNA"/>
</dbReference>
<dbReference type="Proteomes" id="UP000501058">
    <property type="component" value="Chromosome"/>
</dbReference>
<dbReference type="AlphaFoldDB" id="A0A6G7Y9H8"/>
<keyword evidence="1" id="KW-0812">Transmembrane</keyword>
<evidence type="ECO:0000313" key="2">
    <source>
        <dbReference type="EMBL" id="QIK73430.1"/>
    </source>
</evidence>